<protein>
    <submittedName>
        <fullName evidence="5">Sulfatase</fullName>
    </submittedName>
</protein>
<evidence type="ECO:0000313" key="6">
    <source>
        <dbReference type="Proteomes" id="UP000295636"/>
    </source>
</evidence>
<feature type="domain" description="Sulfatase N-terminal" evidence="4">
    <location>
        <begin position="4"/>
        <end position="333"/>
    </location>
</feature>
<dbReference type="SUPFAM" id="SSF53649">
    <property type="entry name" value="Alkaline phosphatase-like"/>
    <property type="match status" value="1"/>
</dbReference>
<organism evidence="5 6">
    <name type="scientific">Paenibacillus piri</name>
    <dbReference type="NCBI Taxonomy" id="2547395"/>
    <lineage>
        <taxon>Bacteria</taxon>
        <taxon>Bacillati</taxon>
        <taxon>Bacillota</taxon>
        <taxon>Bacilli</taxon>
        <taxon>Bacillales</taxon>
        <taxon>Paenibacillaceae</taxon>
        <taxon>Paenibacillus</taxon>
    </lineage>
</organism>
<dbReference type="OrthoDB" id="9762324at2"/>
<dbReference type="PANTHER" id="PTHR45953:SF1">
    <property type="entry name" value="IDURONATE 2-SULFATASE"/>
    <property type="match status" value="1"/>
</dbReference>
<dbReference type="CDD" id="cd16148">
    <property type="entry name" value="sulfatase_like"/>
    <property type="match status" value="1"/>
</dbReference>
<evidence type="ECO:0000256" key="2">
    <source>
        <dbReference type="ARBA" id="ARBA00022801"/>
    </source>
</evidence>
<keyword evidence="6" id="KW-1185">Reference proteome</keyword>
<name>A0A4R5KVJ7_9BACL</name>
<dbReference type="RefSeq" id="WP_133226488.1">
    <property type="nucleotide sequence ID" value="NZ_SMRT01000002.1"/>
</dbReference>
<dbReference type="AlphaFoldDB" id="A0A4R5KVJ7"/>
<sequence>MKAIILLFDSLNRHMLPPYGCDWIHAPNFARLAQNSVTFDNNWVGSMPCMPARRDMLTGRYNFLHRSWGPLEPFDDSLPALLKQQGVYSHLVSDHYHYWEPGGATYHSQYTTWEFVRGQEGDPWKGEVADPDIPEHVGSYDGYRAQLFRQDWINRKYMAKEELHPQSETFAKGIEFIRTNRNEDRWLLQIEAFDPHEPFFTHQAYKDLYPHAYSGKHFDWPNYQRVQETSEEVEHCRLEYAALLSMCDSYLGHVLDIMDEYELWHDTMLIVTTDHGLLLGEHDWWAKNMMPFYNEIAQTPLFLWDPREGRKNDRCGALTQLIDLAPTLLEFFGCPVPADMLGVSWTEAMRSDKPLRKAVLFGIHGGHVNCTDGRHVYMRAPVRSDNTPLYNYTLMPAHMANMFAVAELQKLELAEPFSFTKGIRTLKIPAASYIRTHEYGNLLYDLSTDPQQEHPYRDDAVERQMMDYIELLMKEHDAPPEQYERLGLRQEGNGRSGKN</sequence>
<dbReference type="InterPro" id="IPR017850">
    <property type="entry name" value="Alkaline_phosphatase_core_sf"/>
</dbReference>
<keyword evidence="2" id="KW-0378">Hydrolase</keyword>
<evidence type="ECO:0000259" key="4">
    <source>
        <dbReference type="Pfam" id="PF00884"/>
    </source>
</evidence>
<reference evidence="5 6" key="1">
    <citation type="submission" date="2019-03" db="EMBL/GenBank/DDBJ databases">
        <title>This is whole genome sequence of Paenibacillus sp MS74 strain.</title>
        <authorList>
            <person name="Trinh H.N."/>
        </authorList>
    </citation>
    <scope>NUCLEOTIDE SEQUENCE [LARGE SCALE GENOMIC DNA]</scope>
    <source>
        <strain evidence="5 6">MS74</strain>
    </source>
</reference>
<accession>A0A4R5KVJ7</accession>
<proteinExistence type="predicted"/>
<dbReference type="GO" id="GO:0046872">
    <property type="term" value="F:metal ion binding"/>
    <property type="evidence" value="ECO:0007669"/>
    <property type="project" value="UniProtKB-KW"/>
</dbReference>
<dbReference type="GO" id="GO:0008484">
    <property type="term" value="F:sulfuric ester hydrolase activity"/>
    <property type="evidence" value="ECO:0007669"/>
    <property type="project" value="TreeGrafter"/>
</dbReference>
<dbReference type="PANTHER" id="PTHR45953">
    <property type="entry name" value="IDURONATE 2-SULFATASE"/>
    <property type="match status" value="1"/>
</dbReference>
<dbReference type="InterPro" id="IPR000917">
    <property type="entry name" value="Sulfatase_N"/>
</dbReference>
<dbReference type="GO" id="GO:0005737">
    <property type="term" value="C:cytoplasm"/>
    <property type="evidence" value="ECO:0007669"/>
    <property type="project" value="TreeGrafter"/>
</dbReference>
<feature type="region of interest" description="Disordered" evidence="3">
    <location>
        <begin position="477"/>
        <end position="499"/>
    </location>
</feature>
<gene>
    <name evidence="5" type="ORF">E1757_08135</name>
</gene>
<feature type="compositionally biased region" description="Basic and acidic residues" evidence="3">
    <location>
        <begin position="477"/>
        <end position="488"/>
    </location>
</feature>
<keyword evidence="1" id="KW-0479">Metal-binding</keyword>
<evidence type="ECO:0000256" key="1">
    <source>
        <dbReference type="ARBA" id="ARBA00022723"/>
    </source>
</evidence>
<evidence type="ECO:0000256" key="3">
    <source>
        <dbReference type="SAM" id="MobiDB-lite"/>
    </source>
</evidence>
<dbReference type="Proteomes" id="UP000295636">
    <property type="component" value="Unassembled WGS sequence"/>
</dbReference>
<comment type="caution">
    <text evidence="5">The sequence shown here is derived from an EMBL/GenBank/DDBJ whole genome shotgun (WGS) entry which is preliminary data.</text>
</comment>
<dbReference type="EMBL" id="SMRT01000002">
    <property type="protein sequence ID" value="TDF99776.1"/>
    <property type="molecule type" value="Genomic_DNA"/>
</dbReference>
<evidence type="ECO:0000313" key="5">
    <source>
        <dbReference type="EMBL" id="TDF99776.1"/>
    </source>
</evidence>
<dbReference type="Pfam" id="PF00884">
    <property type="entry name" value="Sulfatase"/>
    <property type="match status" value="1"/>
</dbReference>
<dbReference type="Gene3D" id="3.40.720.10">
    <property type="entry name" value="Alkaline Phosphatase, subunit A"/>
    <property type="match status" value="1"/>
</dbReference>